<dbReference type="Gene3D" id="3.40.50.300">
    <property type="entry name" value="P-loop containing nucleotide triphosphate hydrolases"/>
    <property type="match status" value="1"/>
</dbReference>
<name>A0A169NBM7_STRLU</name>
<evidence type="ECO:0000259" key="8">
    <source>
        <dbReference type="PROSITE" id="PS51755"/>
    </source>
</evidence>
<dbReference type="SMART" id="SM00028">
    <property type="entry name" value="TPR"/>
    <property type="match status" value="4"/>
</dbReference>
<evidence type="ECO:0000256" key="1">
    <source>
        <dbReference type="ARBA" id="ARBA00005820"/>
    </source>
</evidence>
<evidence type="ECO:0000313" key="9">
    <source>
        <dbReference type="EMBL" id="BAU82898.1"/>
    </source>
</evidence>
<proteinExistence type="inferred from homology"/>
<evidence type="ECO:0000256" key="6">
    <source>
        <dbReference type="PROSITE-ProRule" id="PRU01091"/>
    </source>
</evidence>
<dbReference type="InterPro" id="IPR019734">
    <property type="entry name" value="TPR_rpt"/>
</dbReference>
<evidence type="ECO:0000256" key="3">
    <source>
        <dbReference type="ARBA" id="ARBA00023015"/>
    </source>
</evidence>
<evidence type="ECO:0000256" key="2">
    <source>
        <dbReference type="ARBA" id="ARBA00023012"/>
    </source>
</evidence>
<dbReference type="PROSITE" id="PS51755">
    <property type="entry name" value="OMPR_PHOB"/>
    <property type="match status" value="1"/>
</dbReference>
<accession>A0A169NBM7</accession>
<dbReference type="Gene3D" id="1.10.10.10">
    <property type="entry name" value="Winged helix-like DNA-binding domain superfamily/Winged helix DNA-binding domain"/>
    <property type="match status" value="1"/>
</dbReference>
<keyword evidence="2" id="KW-0902">Two-component regulatory system</keyword>
<dbReference type="GO" id="GO:0000160">
    <property type="term" value="P:phosphorelay signal transduction system"/>
    <property type="evidence" value="ECO:0007669"/>
    <property type="project" value="UniProtKB-KW"/>
</dbReference>
<reference evidence="9 10" key="1">
    <citation type="journal article" date="2016" name="Genome Announc.">
        <title>Complete Genome Sequence of Thiostrepton-Producing Streptomyces laurentii ATCC 31255.</title>
        <authorList>
            <person name="Doi K."/>
            <person name="Fujino Y."/>
            <person name="Nagayoshi Y."/>
            <person name="Ohshima T."/>
            <person name="Ogata S."/>
        </authorList>
    </citation>
    <scope>NUCLEOTIDE SEQUENCE [LARGE SCALE GENOMIC DNA]</scope>
    <source>
        <strain evidence="9 10">ATCC 31255</strain>
    </source>
</reference>
<dbReference type="PANTHER" id="PTHR35807">
    <property type="entry name" value="TRANSCRIPTIONAL REGULATOR REDD-RELATED"/>
    <property type="match status" value="1"/>
</dbReference>
<feature type="region of interest" description="Disordered" evidence="7">
    <location>
        <begin position="242"/>
        <end position="278"/>
    </location>
</feature>
<dbReference type="InterPro" id="IPR027417">
    <property type="entry name" value="P-loop_NTPase"/>
</dbReference>
<dbReference type="SUPFAM" id="SSF52540">
    <property type="entry name" value="P-loop containing nucleoside triphosphate hydrolases"/>
    <property type="match status" value="1"/>
</dbReference>
<keyword evidence="3" id="KW-0805">Transcription regulation</keyword>
<dbReference type="InterPro" id="IPR036388">
    <property type="entry name" value="WH-like_DNA-bd_sf"/>
</dbReference>
<dbReference type="InterPro" id="IPR005158">
    <property type="entry name" value="BTAD"/>
</dbReference>
<dbReference type="KEGG" id="slau:SLA_1960"/>
<dbReference type="Pfam" id="PF00486">
    <property type="entry name" value="Trans_reg_C"/>
    <property type="match status" value="1"/>
</dbReference>
<dbReference type="RefSeq" id="WP_359874425.1">
    <property type="nucleotide sequence ID" value="NZ_JBEYHT010000008.1"/>
</dbReference>
<dbReference type="InterPro" id="IPR016032">
    <property type="entry name" value="Sig_transdc_resp-reg_C-effctor"/>
</dbReference>
<feature type="compositionally biased region" description="Pro residues" evidence="7">
    <location>
        <begin position="264"/>
        <end position="275"/>
    </location>
</feature>
<dbReference type="Gene3D" id="1.25.40.10">
    <property type="entry name" value="Tetratricopeptide repeat domain"/>
    <property type="match status" value="2"/>
</dbReference>
<organism evidence="9 10">
    <name type="scientific">Streptomyces laurentii</name>
    <dbReference type="NCBI Taxonomy" id="39478"/>
    <lineage>
        <taxon>Bacteria</taxon>
        <taxon>Bacillati</taxon>
        <taxon>Actinomycetota</taxon>
        <taxon>Actinomycetes</taxon>
        <taxon>Kitasatosporales</taxon>
        <taxon>Streptomycetaceae</taxon>
        <taxon>Streptomyces</taxon>
    </lineage>
</organism>
<evidence type="ECO:0000313" key="10">
    <source>
        <dbReference type="Proteomes" id="UP000217676"/>
    </source>
</evidence>
<evidence type="ECO:0000256" key="5">
    <source>
        <dbReference type="ARBA" id="ARBA00023163"/>
    </source>
</evidence>
<dbReference type="InterPro" id="IPR011990">
    <property type="entry name" value="TPR-like_helical_dom_sf"/>
</dbReference>
<dbReference type="Pfam" id="PF13424">
    <property type="entry name" value="TPR_12"/>
    <property type="match status" value="2"/>
</dbReference>
<gene>
    <name evidence="9" type="ORF">SLA_1960</name>
</gene>
<dbReference type="Pfam" id="PF03704">
    <property type="entry name" value="BTAD"/>
    <property type="match status" value="1"/>
</dbReference>
<keyword evidence="5" id="KW-0804">Transcription</keyword>
<dbReference type="SMART" id="SM01043">
    <property type="entry name" value="BTAD"/>
    <property type="match status" value="1"/>
</dbReference>
<dbReference type="InterPro" id="IPR001867">
    <property type="entry name" value="OmpR/PhoB-type_DNA-bd"/>
</dbReference>
<dbReference type="InterPro" id="IPR051677">
    <property type="entry name" value="AfsR-DnrI-RedD_regulator"/>
</dbReference>
<dbReference type="GO" id="GO:0006355">
    <property type="term" value="P:regulation of DNA-templated transcription"/>
    <property type="evidence" value="ECO:0007669"/>
    <property type="project" value="InterPro"/>
</dbReference>
<feature type="DNA-binding region" description="OmpR/PhoB-type" evidence="6">
    <location>
        <begin position="1"/>
        <end position="94"/>
    </location>
</feature>
<feature type="domain" description="OmpR/PhoB-type" evidence="8">
    <location>
        <begin position="1"/>
        <end position="94"/>
    </location>
</feature>
<evidence type="ECO:0000256" key="7">
    <source>
        <dbReference type="SAM" id="MobiDB-lite"/>
    </source>
</evidence>
<dbReference type="CDD" id="cd15831">
    <property type="entry name" value="BTAD"/>
    <property type="match status" value="1"/>
</dbReference>
<dbReference type="SMART" id="SM00862">
    <property type="entry name" value="Trans_reg_C"/>
    <property type="match status" value="1"/>
</dbReference>
<sequence length="942" mass="101914">MSTWFGLLGGVEVRVGTRPVAVGHARQQCVLAALLTDTGRLVTLGQLADRVWGERQPQRARAALHSYLSRLRRVVAPAEDVTVERQGPGYLLRVDPDAVDLHRFRGLVGRARSADDPRAVELYEEALGLWRGEPFGVVESAWADDMRAALRQERLVAELERNDAALRQGGHERLLSRLSARATEYPLDERLAEQLMLALYRSGRTADALDTYTRLRRQVAEELGVDPSEPIRRLHRRILSRDATLDPARSGTSVAAPLTGRTTAPPPPPSPPSPRQLPLTVRSLIGRDRELTALETQSAELSLGAGTAVVITVSGLAGVGKTTLALSWARRVMDRFPDGQLYLDLRGFGPAEAPMAPAEAVHRLLDALGVGPDRMPADADGKAALFRSLTADRRLLLVLDNARDADQVGPLLPGGAGCLVLVTSRRLLAGLVARFQAQPLALGTLTAPEARELAVSRMGAARAAAEPDALDDLVGHCAGLPLALSVAAARALTNPEMPLRSLVDELRDQDHGLRALAVPDGRDSDVSAVFSWSYRALSPGAARIFRLLAPHPGPEFALPAAASLAGASPAATRVLLEELTDAGLLQRRGADRHLLHDLLHAYAGTRLAADEPASGRHAAEHRLLDHYLHTAQAADRILDEHRDPVAMDPPHPGSQVRDFAGHEEASGWFTAEHATLLALVDRAAAAGFPGHAWRLAWTLSTHLQRRGSWDEWRHVQDTALRAAHHADDAYGIAHSRHGLAVALSWSGRHDEARTLLDDALVRYARLADETGQAHTRRTLSWVSQKQGRDAEALAHAVATLRHYTAAGFPPGRASALNVIGWCQSLLGRHRQALTACRHALALFEQVGNRTGQAYSWDSLAYAHRGLGQHADAVVCLRHSLRLFTELGDRYYQADTLTSLGDGLGAVGDHAGARAAYQDALRVLEALGHPDADRVRERLRAAS</sequence>
<dbReference type="GO" id="GO:0003677">
    <property type="term" value="F:DNA binding"/>
    <property type="evidence" value="ECO:0007669"/>
    <property type="project" value="UniProtKB-UniRule"/>
</dbReference>
<keyword evidence="4 6" id="KW-0238">DNA-binding</keyword>
<dbReference type="Proteomes" id="UP000217676">
    <property type="component" value="Chromosome"/>
</dbReference>
<dbReference type="PRINTS" id="PR00364">
    <property type="entry name" value="DISEASERSIST"/>
</dbReference>
<keyword evidence="10" id="KW-1185">Reference proteome</keyword>
<dbReference type="SUPFAM" id="SSF46894">
    <property type="entry name" value="C-terminal effector domain of the bipartite response regulators"/>
    <property type="match status" value="1"/>
</dbReference>
<comment type="similarity">
    <text evidence="1">Belongs to the AfsR/DnrI/RedD regulatory family.</text>
</comment>
<dbReference type="SUPFAM" id="SSF48452">
    <property type="entry name" value="TPR-like"/>
    <property type="match status" value="3"/>
</dbReference>
<protein>
    <submittedName>
        <fullName evidence="9">Transcriptional regulator, SARP family</fullName>
    </submittedName>
</protein>
<dbReference type="GO" id="GO:0043531">
    <property type="term" value="F:ADP binding"/>
    <property type="evidence" value="ECO:0007669"/>
    <property type="project" value="InterPro"/>
</dbReference>
<dbReference type="PANTHER" id="PTHR35807:SF1">
    <property type="entry name" value="TRANSCRIPTIONAL REGULATOR REDD"/>
    <property type="match status" value="1"/>
</dbReference>
<dbReference type="AlphaFoldDB" id="A0A169NBM7"/>
<dbReference type="EMBL" id="AP017424">
    <property type="protein sequence ID" value="BAU82898.1"/>
    <property type="molecule type" value="Genomic_DNA"/>
</dbReference>
<evidence type="ECO:0000256" key="4">
    <source>
        <dbReference type="ARBA" id="ARBA00023125"/>
    </source>
</evidence>